<evidence type="ECO:0000256" key="2">
    <source>
        <dbReference type="ARBA" id="ARBA00022801"/>
    </source>
</evidence>
<dbReference type="GO" id="GO:0005737">
    <property type="term" value="C:cytoplasm"/>
    <property type="evidence" value="ECO:0007669"/>
    <property type="project" value="TreeGrafter"/>
</dbReference>
<dbReference type="PANTHER" id="PTHR42800:SF1">
    <property type="entry name" value="EXOINULINASE INUD (AFU_ORTHOLOGUE AFUA_5G00480)"/>
    <property type="match status" value="1"/>
</dbReference>
<evidence type="ECO:0000256" key="3">
    <source>
        <dbReference type="ARBA" id="ARBA00023295"/>
    </source>
</evidence>
<feature type="domain" description="Glycosyl hydrolase family 32 C-terminal" evidence="6">
    <location>
        <begin position="349"/>
        <end position="486"/>
    </location>
</feature>
<dbReference type="GO" id="GO:0005987">
    <property type="term" value="P:sucrose catabolic process"/>
    <property type="evidence" value="ECO:0007669"/>
    <property type="project" value="TreeGrafter"/>
</dbReference>
<reference evidence="7 8" key="1">
    <citation type="submission" date="2018-03" db="EMBL/GenBank/DDBJ databases">
        <title>Genomic Encyclopedia of Archaeal and Bacterial Type Strains, Phase II (KMG-II): from individual species to whole genera.</title>
        <authorList>
            <person name="Goeker M."/>
        </authorList>
    </citation>
    <scope>NUCLEOTIDE SEQUENCE [LARGE SCALE GENOMIC DNA]</scope>
    <source>
        <strain evidence="7 8">DSM 45348</strain>
    </source>
</reference>
<evidence type="ECO:0000259" key="5">
    <source>
        <dbReference type="Pfam" id="PF00251"/>
    </source>
</evidence>
<dbReference type="AlphaFoldDB" id="A0A2T0SHQ2"/>
<keyword evidence="3" id="KW-0326">Glycosidase</keyword>
<feature type="domain" description="Glycosyl hydrolase family 32 N-terminal" evidence="5">
    <location>
        <begin position="56"/>
        <end position="333"/>
    </location>
</feature>
<evidence type="ECO:0000313" key="7">
    <source>
        <dbReference type="EMBL" id="PRY32917.1"/>
    </source>
</evidence>
<feature type="signal peptide" evidence="4">
    <location>
        <begin position="1"/>
        <end position="31"/>
    </location>
</feature>
<dbReference type="EMBL" id="PVZG01000001">
    <property type="protein sequence ID" value="PRY32917.1"/>
    <property type="molecule type" value="Genomic_DNA"/>
</dbReference>
<evidence type="ECO:0000256" key="4">
    <source>
        <dbReference type="SAM" id="SignalP"/>
    </source>
</evidence>
<dbReference type="GO" id="GO:0004575">
    <property type="term" value="F:sucrose alpha-glucosidase activity"/>
    <property type="evidence" value="ECO:0007669"/>
    <property type="project" value="TreeGrafter"/>
</dbReference>
<comment type="caution">
    <text evidence="7">The sequence shown here is derived from an EMBL/GenBank/DDBJ whole genome shotgun (WGS) entry which is preliminary data.</text>
</comment>
<dbReference type="InterPro" id="IPR013320">
    <property type="entry name" value="ConA-like_dom_sf"/>
</dbReference>
<gene>
    <name evidence="7" type="ORF">CLV70_10176</name>
</gene>
<keyword evidence="4" id="KW-0732">Signal</keyword>
<dbReference type="Proteomes" id="UP000239209">
    <property type="component" value="Unassembled WGS sequence"/>
</dbReference>
<dbReference type="Pfam" id="PF08244">
    <property type="entry name" value="Glyco_hydro_32C"/>
    <property type="match status" value="1"/>
</dbReference>
<evidence type="ECO:0000259" key="6">
    <source>
        <dbReference type="Pfam" id="PF08244"/>
    </source>
</evidence>
<dbReference type="InterPro" id="IPR001362">
    <property type="entry name" value="Glyco_hydro_32"/>
</dbReference>
<dbReference type="InterPro" id="IPR013189">
    <property type="entry name" value="Glyco_hydro_32_C"/>
</dbReference>
<comment type="similarity">
    <text evidence="1">Belongs to the glycosyl hydrolase 32 family.</text>
</comment>
<evidence type="ECO:0000256" key="1">
    <source>
        <dbReference type="ARBA" id="ARBA00009902"/>
    </source>
</evidence>
<feature type="chain" id="PRO_5015631409" evidence="4">
    <location>
        <begin position="32"/>
        <end position="804"/>
    </location>
</feature>
<keyword evidence="2" id="KW-0378">Hydrolase</keyword>
<proteinExistence type="inferred from homology"/>
<accession>A0A2T0SHQ2</accession>
<sequence length="804" mass="85553">MVIWLMRVRALVTLVLLVSAAVVVPAGPASAGVAGDYPEFPYAPTAYTEPHRGQVHFSAAGGWMNDVNAPLYADGVYHLFFQHNPHGLQWDTMHWGHAVSTDLVHWTQRPVALEPGVHPGNLWSGGGVVDTANTSGLRTGSRAPIVVFTGTDGVSVAYSNDGGDTFQPYDHGRKVITMPAESRDPKVFWHEPTRRWVMVFWSAGGGNAAHFYTSPDLLTWTFASRYAADWLFECPDMFPLRLDGTGPEKWILSDASGEYVVGAFDGTTFTADRSGAAPLRMDEGDNRVDGSYYAALTFSNLPGRRTVQMAWMPGNRGSVWTGSATFPVELGLRTYAGVPRVTRTPVPEIAGLRTAGTTWTGRTLTADPATDPLRGASADAYELTAEFDTAGATASRFGFRLGVRPDGTSTRDVTYDRAAGTLDGGVLPPVGGRVRVRLIVDRGQVETFGNDGRLSVTRTADFEPGAYGVRAYAEGGSVKLTSLTLTPLRPAWGTGESTLRGDVAGPWRAAGGTWTDTADGKRGEASGDGFYLGTGTGTDFTYEADVRLDTAAAAGLTFRGNYTLNVDAAAGVMKLWRPGREIATAAATVARGRFHHLRVVARGNRFQGYLDHALAPVIDATDDTYAAGAFGLNVFQGAAVLQNARIGAPGWRQNLGGPWTPVAGAWTAPGDGLAGRRTGDGFSLSPRTGGDFTYEAALRVVAGRATGLTFRATPGATGHYTANIDTDGYVKLWRPGRDLATHPTAIVPGRTYHLRVVAAGNRFEVYLDGGATPVITATDDAYANGLFGVNVFDGSALIQDVTVR</sequence>
<dbReference type="Gene3D" id="2.60.120.560">
    <property type="entry name" value="Exo-inulinase, domain 1"/>
    <property type="match status" value="3"/>
</dbReference>
<dbReference type="Gene3D" id="2.115.10.20">
    <property type="entry name" value="Glycosyl hydrolase domain, family 43"/>
    <property type="match status" value="1"/>
</dbReference>
<protein>
    <submittedName>
        <fullName evidence="7">Fructan beta-fructosidase</fullName>
    </submittedName>
</protein>
<evidence type="ECO:0000313" key="8">
    <source>
        <dbReference type="Proteomes" id="UP000239209"/>
    </source>
</evidence>
<dbReference type="SUPFAM" id="SSF49899">
    <property type="entry name" value="Concanavalin A-like lectins/glucanases"/>
    <property type="match status" value="2"/>
</dbReference>
<dbReference type="InterPro" id="IPR023296">
    <property type="entry name" value="Glyco_hydro_beta-prop_sf"/>
</dbReference>
<dbReference type="Pfam" id="PF00251">
    <property type="entry name" value="Glyco_hydro_32N"/>
    <property type="match status" value="1"/>
</dbReference>
<dbReference type="InterPro" id="IPR013148">
    <property type="entry name" value="Glyco_hydro_32_N"/>
</dbReference>
<dbReference type="CDD" id="cd18622">
    <property type="entry name" value="GH32_Inu-like"/>
    <property type="match status" value="1"/>
</dbReference>
<name>A0A2T0SHQ2_9ACTN</name>
<organism evidence="7 8">
    <name type="scientific">Pseudosporangium ferrugineum</name>
    <dbReference type="NCBI Taxonomy" id="439699"/>
    <lineage>
        <taxon>Bacteria</taxon>
        <taxon>Bacillati</taxon>
        <taxon>Actinomycetota</taxon>
        <taxon>Actinomycetes</taxon>
        <taxon>Micromonosporales</taxon>
        <taxon>Micromonosporaceae</taxon>
        <taxon>Pseudosporangium</taxon>
    </lineage>
</organism>
<dbReference type="SUPFAM" id="SSF75005">
    <property type="entry name" value="Arabinanase/levansucrase/invertase"/>
    <property type="match status" value="1"/>
</dbReference>
<keyword evidence="8" id="KW-1185">Reference proteome</keyword>
<dbReference type="PANTHER" id="PTHR42800">
    <property type="entry name" value="EXOINULINASE INUD (AFU_ORTHOLOGUE AFUA_5G00480)"/>
    <property type="match status" value="1"/>
</dbReference>
<dbReference type="SMART" id="SM00640">
    <property type="entry name" value="Glyco_32"/>
    <property type="match status" value="1"/>
</dbReference>